<proteinExistence type="predicted"/>
<dbReference type="Gene3D" id="3.30.70.100">
    <property type="match status" value="1"/>
</dbReference>
<dbReference type="Proteomes" id="UP001330812">
    <property type="component" value="Chromosome"/>
</dbReference>
<protein>
    <submittedName>
        <fullName evidence="2">Antibiotic biosynthesis monooxygenase family protein</fullName>
    </submittedName>
</protein>
<evidence type="ECO:0000313" key="2">
    <source>
        <dbReference type="EMBL" id="WSE31653.1"/>
    </source>
</evidence>
<reference evidence="2 3" key="1">
    <citation type="journal article" date="2015" name="Int. J. Syst. Evol. Microbiol.">
        <title>Amycolatopsis rhabdoformis sp. nov., an actinomycete isolated from a tropical forest soil.</title>
        <authorList>
            <person name="Souza W.R."/>
            <person name="Silva R.E."/>
            <person name="Goodfellow M."/>
            <person name="Busarakam K."/>
            <person name="Figueiro F.S."/>
            <person name="Ferreira D."/>
            <person name="Rodrigues-Filho E."/>
            <person name="Moraes L.A.B."/>
            <person name="Zucchi T.D."/>
        </authorList>
    </citation>
    <scope>NUCLEOTIDE SEQUENCE [LARGE SCALE GENOMIC DNA]</scope>
    <source>
        <strain evidence="2 3">NCIMB 14900</strain>
    </source>
</reference>
<dbReference type="InterPro" id="IPR007138">
    <property type="entry name" value="ABM_dom"/>
</dbReference>
<dbReference type="Pfam" id="PF03992">
    <property type="entry name" value="ABM"/>
    <property type="match status" value="1"/>
</dbReference>
<dbReference type="SUPFAM" id="SSF54909">
    <property type="entry name" value="Dimeric alpha+beta barrel"/>
    <property type="match status" value="1"/>
</dbReference>
<dbReference type="PROSITE" id="PS51725">
    <property type="entry name" value="ABM"/>
    <property type="match status" value="1"/>
</dbReference>
<dbReference type="InterPro" id="IPR011008">
    <property type="entry name" value="Dimeric_a/b-barrel"/>
</dbReference>
<dbReference type="GO" id="GO:0004497">
    <property type="term" value="F:monooxygenase activity"/>
    <property type="evidence" value="ECO:0007669"/>
    <property type="project" value="UniProtKB-KW"/>
</dbReference>
<keyword evidence="3" id="KW-1185">Reference proteome</keyword>
<keyword evidence="2" id="KW-0503">Monooxygenase</keyword>
<feature type="domain" description="ABM" evidence="1">
    <location>
        <begin position="2"/>
        <end position="92"/>
    </location>
</feature>
<sequence>MVTEIATLTALPGGADELGRALATGVPFLREHPDCRSAKVSRCVEEPGRFTVAVDWTSVEGHEQFRSTPLFRQWIGSIAGRFDPATLDTRHYEEYPA</sequence>
<evidence type="ECO:0000313" key="3">
    <source>
        <dbReference type="Proteomes" id="UP001330812"/>
    </source>
</evidence>
<dbReference type="RefSeq" id="WP_326834460.1">
    <property type="nucleotide sequence ID" value="NZ_CP142149.1"/>
</dbReference>
<dbReference type="EMBL" id="CP142149">
    <property type="protein sequence ID" value="WSE31653.1"/>
    <property type="molecule type" value="Genomic_DNA"/>
</dbReference>
<keyword evidence="2" id="KW-0560">Oxidoreductase</keyword>
<gene>
    <name evidence="2" type="ORF">VSH64_05960</name>
</gene>
<name>A0ABZ1ICJ1_9PSEU</name>
<evidence type="ECO:0000259" key="1">
    <source>
        <dbReference type="PROSITE" id="PS51725"/>
    </source>
</evidence>
<organism evidence="2 3">
    <name type="scientific">Amycolatopsis rhabdoformis</name>
    <dbReference type="NCBI Taxonomy" id="1448059"/>
    <lineage>
        <taxon>Bacteria</taxon>
        <taxon>Bacillati</taxon>
        <taxon>Actinomycetota</taxon>
        <taxon>Actinomycetes</taxon>
        <taxon>Pseudonocardiales</taxon>
        <taxon>Pseudonocardiaceae</taxon>
        <taxon>Amycolatopsis</taxon>
    </lineage>
</organism>
<accession>A0ABZ1ICJ1</accession>